<dbReference type="Proteomes" id="UP000652761">
    <property type="component" value="Unassembled WGS sequence"/>
</dbReference>
<evidence type="ECO:0000313" key="1">
    <source>
        <dbReference type="EMBL" id="MQL72624.1"/>
    </source>
</evidence>
<dbReference type="AlphaFoldDB" id="A0A843TT84"/>
<protein>
    <submittedName>
        <fullName evidence="1">Uncharacterized protein</fullName>
    </submittedName>
</protein>
<comment type="caution">
    <text evidence="1">The sequence shown here is derived from an EMBL/GenBank/DDBJ whole genome shotgun (WGS) entry which is preliminary data.</text>
</comment>
<name>A0A843TT84_COLES</name>
<evidence type="ECO:0000313" key="2">
    <source>
        <dbReference type="Proteomes" id="UP000652761"/>
    </source>
</evidence>
<reference evidence="1" key="1">
    <citation type="submission" date="2017-07" db="EMBL/GenBank/DDBJ databases">
        <title>Taro Niue Genome Assembly and Annotation.</title>
        <authorList>
            <person name="Atibalentja N."/>
            <person name="Keating K."/>
            <person name="Fields C.J."/>
        </authorList>
    </citation>
    <scope>NUCLEOTIDE SEQUENCE</scope>
    <source>
        <strain evidence="1">Niue_2</strain>
        <tissue evidence="1">Leaf</tissue>
    </source>
</reference>
<organism evidence="1 2">
    <name type="scientific">Colocasia esculenta</name>
    <name type="common">Wild taro</name>
    <name type="synonym">Arum esculentum</name>
    <dbReference type="NCBI Taxonomy" id="4460"/>
    <lineage>
        <taxon>Eukaryota</taxon>
        <taxon>Viridiplantae</taxon>
        <taxon>Streptophyta</taxon>
        <taxon>Embryophyta</taxon>
        <taxon>Tracheophyta</taxon>
        <taxon>Spermatophyta</taxon>
        <taxon>Magnoliopsida</taxon>
        <taxon>Liliopsida</taxon>
        <taxon>Araceae</taxon>
        <taxon>Aroideae</taxon>
        <taxon>Colocasieae</taxon>
        <taxon>Colocasia</taxon>
    </lineage>
</organism>
<proteinExistence type="predicted"/>
<gene>
    <name evidence="1" type="ORF">Taro_004967</name>
</gene>
<sequence length="282" mass="33578">MFDTFHRDSQAKYTRMKEFNAARFKLGLPDVNKGQWENIIRGQRHISPSMSIGLSSRLYPSGVGVISARKDFAQLVFNRHIRLATRFRIKYNLRLSFHRFALLQASVNSQHMLDFQICFAESERFSEDQWAAAYPEDHSDCEKLKISVREYLYKGYEDLWKSIAHKWKQSNKRYNDLISDHNDFCLSAFDLIRNRSHNDFISIRNDFFCKRNDLLRSRCHNDFFFERSDLVRNRSHNDLLRSRWHNDFISVRNDFFCKAQEVDAITISSVSATICSHRFVYK</sequence>
<keyword evidence="2" id="KW-1185">Reference proteome</keyword>
<dbReference type="EMBL" id="NMUH01000137">
    <property type="protein sequence ID" value="MQL72624.1"/>
    <property type="molecule type" value="Genomic_DNA"/>
</dbReference>
<accession>A0A843TT84</accession>